<dbReference type="Gene3D" id="3.30.420.10">
    <property type="entry name" value="Ribonuclease H-like superfamily/Ribonuclease H"/>
    <property type="match status" value="1"/>
</dbReference>
<accession>A0ABQ0U962</accession>
<name>A0ABQ0U962_PSEAF</name>
<sequence length="269" mass="31550">MKVSRSGYYAWRNRPTKVISESELMLYRRTKALFKESRQSLGSRQLMKKLRKEGFEVGRDKVTRLMDKLNLKVKQRIAYKVTTIRKQSHSVADNIVDQQFNPNQANQIWAGDVTYLRTGRGWMYLAVVMDLYSRRIIGWSIHKRMTVDLVERVMQMALNLRQPTNALIFHSDRGSQYTSHRFQQQLRNNNIIASMNGRGACWDNAVVERFFGSLKNEWLLNIYHLTRSGMKEDVEAYIRYYNQIRLLTSNGDCSPIEFEQSTINVSYAA</sequence>
<dbReference type="Pfam" id="PF13333">
    <property type="entry name" value="rve_2"/>
    <property type="match status" value="1"/>
</dbReference>
<dbReference type="Proteomes" id="UP000321189">
    <property type="component" value="Unassembled WGS sequence"/>
</dbReference>
<evidence type="ECO:0000259" key="1">
    <source>
        <dbReference type="PROSITE" id="PS50994"/>
    </source>
</evidence>
<dbReference type="InterPro" id="IPR025948">
    <property type="entry name" value="HTH-like_dom"/>
</dbReference>
<dbReference type="SUPFAM" id="SSF53098">
    <property type="entry name" value="Ribonuclease H-like"/>
    <property type="match status" value="1"/>
</dbReference>
<gene>
    <name evidence="2" type="ORF">PAT01_03500</name>
</gene>
<dbReference type="EMBL" id="BJUT01000001">
    <property type="protein sequence ID" value="GEK75046.1"/>
    <property type="molecule type" value="Genomic_DNA"/>
</dbReference>
<reference evidence="2 3" key="1">
    <citation type="submission" date="2019-07" db="EMBL/GenBank/DDBJ databases">
        <title>Whole genome shotgun sequence of Pseudoalteromonas atlantica NBRC 103033.</title>
        <authorList>
            <person name="Hosoyama A."/>
            <person name="Uohara A."/>
            <person name="Ohji S."/>
            <person name="Ichikawa N."/>
        </authorList>
    </citation>
    <scope>NUCLEOTIDE SEQUENCE [LARGE SCALE GENOMIC DNA]</scope>
    <source>
        <strain evidence="2 3">NBRC 103033</strain>
    </source>
</reference>
<evidence type="ECO:0000313" key="3">
    <source>
        <dbReference type="Proteomes" id="UP000321189"/>
    </source>
</evidence>
<keyword evidence="3" id="KW-1185">Reference proteome</keyword>
<dbReference type="InterPro" id="IPR036397">
    <property type="entry name" value="RNaseH_sf"/>
</dbReference>
<dbReference type="InterPro" id="IPR012337">
    <property type="entry name" value="RNaseH-like_sf"/>
</dbReference>
<dbReference type="InterPro" id="IPR001584">
    <property type="entry name" value="Integrase_cat-core"/>
</dbReference>
<dbReference type="PROSITE" id="PS50994">
    <property type="entry name" value="INTEGRASE"/>
    <property type="match status" value="1"/>
</dbReference>
<dbReference type="PANTHER" id="PTHR46889">
    <property type="entry name" value="TRANSPOSASE INSF FOR INSERTION SEQUENCE IS3B-RELATED"/>
    <property type="match status" value="1"/>
</dbReference>
<protein>
    <submittedName>
        <fullName evidence="2">ISSod1, transposase OrfB</fullName>
    </submittedName>
</protein>
<proteinExistence type="predicted"/>
<feature type="domain" description="Integrase catalytic" evidence="1">
    <location>
        <begin position="98"/>
        <end position="263"/>
    </location>
</feature>
<dbReference type="Pfam" id="PF13276">
    <property type="entry name" value="HTH_21"/>
    <property type="match status" value="1"/>
</dbReference>
<dbReference type="NCBIfam" id="NF033516">
    <property type="entry name" value="transpos_IS3"/>
    <property type="match status" value="1"/>
</dbReference>
<organism evidence="2 3">
    <name type="scientific">Pseudoalteromonas atlantica</name>
    <name type="common">Alteromonas atlantica</name>
    <dbReference type="NCBI Taxonomy" id="288"/>
    <lineage>
        <taxon>Bacteria</taxon>
        <taxon>Pseudomonadati</taxon>
        <taxon>Pseudomonadota</taxon>
        <taxon>Gammaproteobacteria</taxon>
        <taxon>Alteromonadales</taxon>
        <taxon>Pseudoalteromonadaceae</taxon>
        <taxon>Pseudoalteromonas</taxon>
    </lineage>
</organism>
<dbReference type="InterPro" id="IPR048020">
    <property type="entry name" value="Transpos_IS3"/>
</dbReference>
<evidence type="ECO:0000313" key="2">
    <source>
        <dbReference type="EMBL" id="GEK75046.1"/>
    </source>
</evidence>
<dbReference type="PANTHER" id="PTHR46889:SF4">
    <property type="entry name" value="TRANSPOSASE INSO FOR INSERTION SEQUENCE ELEMENT IS911B-RELATED"/>
    <property type="match status" value="1"/>
</dbReference>
<dbReference type="InterPro" id="IPR050900">
    <property type="entry name" value="Transposase_IS3/IS150/IS904"/>
</dbReference>
<dbReference type="Pfam" id="PF00665">
    <property type="entry name" value="rve"/>
    <property type="match status" value="1"/>
</dbReference>
<comment type="caution">
    <text evidence="2">The sequence shown here is derived from an EMBL/GenBank/DDBJ whole genome shotgun (WGS) entry which is preliminary data.</text>
</comment>